<feature type="compositionally biased region" description="Polar residues" evidence="1">
    <location>
        <begin position="42"/>
        <end position="53"/>
    </location>
</feature>
<dbReference type="Proteomes" id="UP000198406">
    <property type="component" value="Unassembled WGS sequence"/>
</dbReference>
<comment type="caution">
    <text evidence="2">The sequence shown here is derived from an EMBL/GenBank/DDBJ whole genome shotgun (WGS) entry which is preliminary data.</text>
</comment>
<sequence>MTFESKEQELIENSDSSISTSSTITSSHPSALSLQALGDSDATLQSAMKQSASTDDEKMTTNKSRHVSFDSVHIHEHPVILGCNPGVRALPSGPGPALTLSWDSLRSSDYNMEEFEAQRQLTRRPKQSLRTTKSERIQFLMEEGFTSEELKMAEEAIRHIHESREASAQEKSELSALLRESKKRQEEKRQKKGNSFVRKIFGVFKAKT</sequence>
<gene>
    <name evidence="2" type="ORF">FisN_5Hu510</name>
</gene>
<accession>A0A1Z5JSX5</accession>
<reference evidence="2 3" key="1">
    <citation type="journal article" date="2015" name="Plant Cell">
        <title>Oil accumulation by the oleaginous diatom Fistulifera solaris as revealed by the genome and transcriptome.</title>
        <authorList>
            <person name="Tanaka T."/>
            <person name="Maeda Y."/>
            <person name="Veluchamy A."/>
            <person name="Tanaka M."/>
            <person name="Abida H."/>
            <person name="Marechal E."/>
            <person name="Bowler C."/>
            <person name="Muto M."/>
            <person name="Sunaga Y."/>
            <person name="Tanaka M."/>
            <person name="Yoshino T."/>
            <person name="Taniguchi T."/>
            <person name="Fukuda Y."/>
            <person name="Nemoto M."/>
            <person name="Matsumoto M."/>
            <person name="Wong P.S."/>
            <person name="Aburatani S."/>
            <person name="Fujibuchi W."/>
        </authorList>
    </citation>
    <scope>NUCLEOTIDE SEQUENCE [LARGE SCALE GENOMIC DNA]</scope>
    <source>
        <strain evidence="2 3">JPCC DA0580</strain>
    </source>
</reference>
<protein>
    <submittedName>
        <fullName evidence="2">Uncharacterized protein</fullName>
    </submittedName>
</protein>
<dbReference type="AlphaFoldDB" id="A0A1Z5JSX5"/>
<feature type="region of interest" description="Disordered" evidence="1">
    <location>
        <begin position="1"/>
        <end position="63"/>
    </location>
</feature>
<dbReference type="InParanoid" id="A0A1Z5JSX5"/>
<evidence type="ECO:0000313" key="2">
    <source>
        <dbReference type="EMBL" id="GAX17124.1"/>
    </source>
</evidence>
<dbReference type="OrthoDB" id="10627920at2759"/>
<feature type="region of interest" description="Disordered" evidence="1">
    <location>
        <begin position="163"/>
        <end position="192"/>
    </location>
</feature>
<feature type="compositionally biased region" description="Basic and acidic residues" evidence="1">
    <location>
        <begin position="163"/>
        <end position="189"/>
    </location>
</feature>
<proteinExistence type="predicted"/>
<evidence type="ECO:0000313" key="3">
    <source>
        <dbReference type="Proteomes" id="UP000198406"/>
    </source>
</evidence>
<dbReference type="EMBL" id="BDSP01000111">
    <property type="protein sequence ID" value="GAX17124.1"/>
    <property type="molecule type" value="Genomic_DNA"/>
</dbReference>
<keyword evidence="3" id="KW-1185">Reference proteome</keyword>
<feature type="compositionally biased region" description="Low complexity" evidence="1">
    <location>
        <begin position="14"/>
        <end position="27"/>
    </location>
</feature>
<name>A0A1Z5JSX5_FISSO</name>
<organism evidence="2 3">
    <name type="scientific">Fistulifera solaris</name>
    <name type="common">Oleaginous diatom</name>
    <dbReference type="NCBI Taxonomy" id="1519565"/>
    <lineage>
        <taxon>Eukaryota</taxon>
        <taxon>Sar</taxon>
        <taxon>Stramenopiles</taxon>
        <taxon>Ochrophyta</taxon>
        <taxon>Bacillariophyta</taxon>
        <taxon>Bacillariophyceae</taxon>
        <taxon>Bacillariophycidae</taxon>
        <taxon>Naviculales</taxon>
        <taxon>Naviculaceae</taxon>
        <taxon>Fistulifera</taxon>
    </lineage>
</organism>
<evidence type="ECO:0000256" key="1">
    <source>
        <dbReference type="SAM" id="MobiDB-lite"/>
    </source>
</evidence>